<evidence type="ECO:0000256" key="1">
    <source>
        <dbReference type="SAM" id="MobiDB-lite"/>
    </source>
</evidence>
<feature type="region of interest" description="Disordered" evidence="1">
    <location>
        <begin position="95"/>
        <end position="129"/>
    </location>
</feature>
<accession>A0AAV4VST2</accession>
<sequence>MLPSVNVALPSTDYDSRKAVGDSLMMSEMGKQLPAKTAKFSHYTCPAGKADYAEPYTCNESTAARQGSDGLFATIKRGPSRPIYTSASYKQGSDAFCAQHSTPHEGSTRSEPTSNEKWSNPRNNSKPLR</sequence>
<evidence type="ECO:0000313" key="3">
    <source>
        <dbReference type="Proteomes" id="UP001054837"/>
    </source>
</evidence>
<organism evidence="2 3">
    <name type="scientific">Caerostris darwini</name>
    <dbReference type="NCBI Taxonomy" id="1538125"/>
    <lineage>
        <taxon>Eukaryota</taxon>
        <taxon>Metazoa</taxon>
        <taxon>Ecdysozoa</taxon>
        <taxon>Arthropoda</taxon>
        <taxon>Chelicerata</taxon>
        <taxon>Arachnida</taxon>
        <taxon>Araneae</taxon>
        <taxon>Araneomorphae</taxon>
        <taxon>Entelegynae</taxon>
        <taxon>Araneoidea</taxon>
        <taxon>Araneidae</taxon>
        <taxon>Caerostris</taxon>
    </lineage>
</organism>
<gene>
    <name evidence="2" type="primary">AVEN_158262_1</name>
    <name evidence="2" type="ORF">CDAR_493991</name>
</gene>
<proteinExistence type="predicted"/>
<dbReference type="EMBL" id="BPLQ01013610">
    <property type="protein sequence ID" value="GIY73462.1"/>
    <property type="molecule type" value="Genomic_DNA"/>
</dbReference>
<reference evidence="2 3" key="1">
    <citation type="submission" date="2021-06" db="EMBL/GenBank/DDBJ databases">
        <title>Caerostris darwini draft genome.</title>
        <authorList>
            <person name="Kono N."/>
            <person name="Arakawa K."/>
        </authorList>
    </citation>
    <scope>NUCLEOTIDE SEQUENCE [LARGE SCALE GENOMIC DNA]</scope>
</reference>
<feature type="compositionally biased region" description="Polar residues" evidence="1">
    <location>
        <begin position="109"/>
        <end position="129"/>
    </location>
</feature>
<keyword evidence="3" id="KW-1185">Reference proteome</keyword>
<evidence type="ECO:0000313" key="2">
    <source>
        <dbReference type="EMBL" id="GIY73462.1"/>
    </source>
</evidence>
<dbReference type="AlphaFoldDB" id="A0AAV4VST2"/>
<name>A0AAV4VST2_9ARAC</name>
<comment type="caution">
    <text evidence="2">The sequence shown here is derived from an EMBL/GenBank/DDBJ whole genome shotgun (WGS) entry which is preliminary data.</text>
</comment>
<protein>
    <submittedName>
        <fullName evidence="2">Uncharacterized protein</fullName>
    </submittedName>
</protein>
<dbReference type="Proteomes" id="UP001054837">
    <property type="component" value="Unassembled WGS sequence"/>
</dbReference>